<feature type="transmembrane region" description="Helical" evidence="1">
    <location>
        <begin position="187"/>
        <end position="210"/>
    </location>
</feature>
<feature type="transmembrane region" description="Helical" evidence="1">
    <location>
        <begin position="74"/>
        <end position="96"/>
    </location>
</feature>
<keyword evidence="1" id="KW-1133">Transmembrane helix</keyword>
<keyword evidence="3" id="KW-1185">Reference proteome</keyword>
<sequence length="253" mass="28202">MIDYYTLAFAPLFVIQILLLSHFFPKRLVMALERNGRLSQDHKVLIRKFLLLNKMNLWVGFLVMALVLSVSDSLSVRMTLLTIGLYFLLQVLPVIISRRMLDDASPGRNVDRADATIFGFVSPSAIGIAVLLFLAFLIKSLIDWDGGFGPQLLKMAVFVGVNGYLAYTLISLLGKMGKSSGEERLKLIYFLSKASPLFVYLSIGISLYYFGKMLIFNYGMEGLRPIMMSIALTMVGTAMFAILKPLEASEGDD</sequence>
<comment type="caution">
    <text evidence="2">The sequence shown here is derived from an EMBL/GenBank/DDBJ whole genome shotgun (WGS) entry which is preliminary data.</text>
</comment>
<gene>
    <name evidence="2" type="ORF">D2V08_01785</name>
</gene>
<reference evidence="2 3" key="1">
    <citation type="submission" date="2018-08" db="EMBL/GenBank/DDBJ databases">
        <title>Proposal of Muricauda 72 sp.nov. and Muricauda NH166 sp.nov., isolated from seawater.</title>
        <authorList>
            <person name="Cheng H."/>
            <person name="Wu Y.-H."/>
            <person name="Guo L.-L."/>
            <person name="Xu X.-W."/>
        </authorList>
    </citation>
    <scope>NUCLEOTIDE SEQUENCE [LARGE SCALE GENOMIC DNA]</scope>
    <source>
        <strain evidence="2 3">KCTC 22173</strain>
    </source>
</reference>
<dbReference type="AlphaFoldDB" id="A0A3A1NAT3"/>
<dbReference type="Proteomes" id="UP000266067">
    <property type="component" value="Unassembled WGS sequence"/>
</dbReference>
<keyword evidence="1" id="KW-0472">Membrane</keyword>
<feature type="transmembrane region" description="Helical" evidence="1">
    <location>
        <begin position="6"/>
        <end position="24"/>
    </location>
</feature>
<feature type="transmembrane region" description="Helical" evidence="1">
    <location>
        <begin position="117"/>
        <end position="138"/>
    </location>
</feature>
<name>A0A3A1NAT3_9FLAO</name>
<protein>
    <submittedName>
        <fullName evidence="2">Uncharacterized protein</fullName>
    </submittedName>
</protein>
<dbReference type="EMBL" id="QXFH01000062">
    <property type="protein sequence ID" value="RIV36667.1"/>
    <property type="molecule type" value="Genomic_DNA"/>
</dbReference>
<feature type="transmembrane region" description="Helical" evidence="1">
    <location>
        <begin position="222"/>
        <end position="243"/>
    </location>
</feature>
<keyword evidence="1" id="KW-0812">Transmembrane</keyword>
<feature type="transmembrane region" description="Helical" evidence="1">
    <location>
        <begin position="45"/>
        <end position="68"/>
    </location>
</feature>
<evidence type="ECO:0000256" key="1">
    <source>
        <dbReference type="SAM" id="Phobius"/>
    </source>
</evidence>
<accession>A0A3A1NAT3</accession>
<evidence type="ECO:0000313" key="3">
    <source>
        <dbReference type="Proteomes" id="UP000266067"/>
    </source>
</evidence>
<evidence type="ECO:0000313" key="2">
    <source>
        <dbReference type="EMBL" id="RIV36667.1"/>
    </source>
</evidence>
<proteinExistence type="predicted"/>
<organism evidence="2 3">
    <name type="scientific">Flagellimonas lutimaris</name>
    <dbReference type="NCBI Taxonomy" id="475082"/>
    <lineage>
        <taxon>Bacteria</taxon>
        <taxon>Pseudomonadati</taxon>
        <taxon>Bacteroidota</taxon>
        <taxon>Flavobacteriia</taxon>
        <taxon>Flavobacteriales</taxon>
        <taxon>Flavobacteriaceae</taxon>
        <taxon>Flagellimonas</taxon>
    </lineage>
</organism>
<feature type="transmembrane region" description="Helical" evidence="1">
    <location>
        <begin position="153"/>
        <end position="175"/>
    </location>
</feature>